<evidence type="ECO:0000256" key="2">
    <source>
        <dbReference type="SAM" id="Phobius"/>
    </source>
</evidence>
<accession>A0ABS9YD49</accession>
<dbReference type="EMBL" id="JALDAY010000009">
    <property type="protein sequence ID" value="MCI3275150.1"/>
    <property type="molecule type" value="Genomic_DNA"/>
</dbReference>
<feature type="transmembrane region" description="Helical" evidence="2">
    <location>
        <begin position="20"/>
        <end position="41"/>
    </location>
</feature>
<feature type="compositionally biased region" description="Polar residues" evidence="1">
    <location>
        <begin position="63"/>
        <end position="72"/>
    </location>
</feature>
<sequence>MTEVLSGGGPDRPPWKPPRWLLVTAVVCVAVAAVVAGLVTVTGGHAGRSAAPRSSPRVSASPTDGSPLTDSALSVARDQTPGLVITGKGATAGRNTLNRHDRTATTGPWTVTVRRSDTGSLGHDGAVVTYPVHKPPAGSPIRFDKAAGSGRDGEFIWPLGDSYARVRGDLPWEQLAKIADATSVVSGRPEVKAPAGFSVVSTGPARPHVVREARYGSQEVGEARELGNGLLFTGVVRCGGVEDRLYAVGARAAGTVHGRPAVVTDAVVGNAILAWEPEPGVVAYVGYSGAALDRGAIEALRRTAERTRLLSARQWQGTRPMTVDQRNDFL</sequence>
<keyword evidence="2" id="KW-0812">Transmembrane</keyword>
<dbReference type="RefSeq" id="WP_242768923.1">
    <property type="nucleotide sequence ID" value="NZ_JALDAY010000009.1"/>
</dbReference>
<reference evidence="3" key="1">
    <citation type="submission" date="2022-03" db="EMBL/GenBank/DDBJ databases">
        <title>Streptomyces 7R015 and 7R016 isolated from Barleria lupulina in Thailand.</title>
        <authorList>
            <person name="Kanchanasin P."/>
            <person name="Phongsopitanun W."/>
            <person name="Tanasupawat S."/>
        </authorList>
    </citation>
    <scope>NUCLEOTIDE SEQUENCE</scope>
    <source>
        <strain evidence="3">7R015</strain>
    </source>
</reference>
<keyword evidence="4" id="KW-1185">Reference proteome</keyword>
<protein>
    <submittedName>
        <fullName evidence="3">Uncharacterized protein</fullName>
    </submittedName>
</protein>
<comment type="caution">
    <text evidence="3">The sequence shown here is derived from an EMBL/GenBank/DDBJ whole genome shotgun (WGS) entry which is preliminary data.</text>
</comment>
<feature type="compositionally biased region" description="Low complexity" evidence="1">
    <location>
        <begin position="44"/>
        <end position="62"/>
    </location>
</feature>
<feature type="region of interest" description="Disordered" evidence="1">
    <location>
        <begin position="44"/>
        <end position="104"/>
    </location>
</feature>
<evidence type="ECO:0000256" key="1">
    <source>
        <dbReference type="SAM" id="MobiDB-lite"/>
    </source>
</evidence>
<name>A0ABS9YD49_9ACTN</name>
<keyword evidence="2" id="KW-0472">Membrane</keyword>
<dbReference type="Proteomes" id="UP001165269">
    <property type="component" value="Unassembled WGS sequence"/>
</dbReference>
<keyword evidence="2" id="KW-1133">Transmembrane helix</keyword>
<evidence type="ECO:0000313" key="3">
    <source>
        <dbReference type="EMBL" id="MCI3275150.1"/>
    </source>
</evidence>
<evidence type="ECO:0000313" key="4">
    <source>
        <dbReference type="Proteomes" id="UP001165269"/>
    </source>
</evidence>
<proteinExistence type="predicted"/>
<organism evidence="3 4">
    <name type="scientific">Streptomyces cylindrosporus</name>
    <dbReference type="NCBI Taxonomy" id="2927583"/>
    <lineage>
        <taxon>Bacteria</taxon>
        <taxon>Bacillati</taxon>
        <taxon>Actinomycetota</taxon>
        <taxon>Actinomycetes</taxon>
        <taxon>Kitasatosporales</taxon>
        <taxon>Streptomycetaceae</taxon>
        <taxon>Streptomyces</taxon>
    </lineage>
</organism>
<gene>
    <name evidence="3" type="ORF">MQP27_29110</name>
</gene>